<name>A0A7M1XKP3_9SPIR</name>
<dbReference type="Proteomes" id="UP000593591">
    <property type="component" value="Chromosome"/>
</dbReference>
<gene>
    <name evidence="7" type="ORF">DYE49_07320</name>
</gene>
<evidence type="ECO:0000256" key="2">
    <source>
        <dbReference type="ARBA" id="ARBA00029447"/>
    </source>
</evidence>
<dbReference type="EMBL" id="CP031517">
    <property type="protein sequence ID" value="QOS40274.1"/>
    <property type="molecule type" value="Genomic_DNA"/>
</dbReference>
<accession>A0A7M1XKP3</accession>
<keyword evidence="5" id="KW-0472">Membrane</keyword>
<dbReference type="InterPro" id="IPR004090">
    <property type="entry name" value="Chemotax_Me-accpt_rcpt"/>
</dbReference>
<dbReference type="Pfam" id="PF00015">
    <property type="entry name" value="MCPsignal"/>
    <property type="match status" value="1"/>
</dbReference>
<dbReference type="GO" id="GO:0006935">
    <property type="term" value="P:chemotaxis"/>
    <property type="evidence" value="ECO:0007669"/>
    <property type="project" value="InterPro"/>
</dbReference>
<dbReference type="Gene3D" id="1.10.287.950">
    <property type="entry name" value="Methyl-accepting chemotaxis protein"/>
    <property type="match status" value="1"/>
</dbReference>
<feature type="transmembrane region" description="Helical" evidence="5">
    <location>
        <begin position="24"/>
        <end position="42"/>
    </location>
</feature>
<dbReference type="PANTHER" id="PTHR32089:SF112">
    <property type="entry name" value="LYSOZYME-LIKE PROTEIN-RELATED"/>
    <property type="match status" value="1"/>
</dbReference>
<evidence type="ECO:0000256" key="4">
    <source>
        <dbReference type="SAM" id="Coils"/>
    </source>
</evidence>
<dbReference type="PRINTS" id="PR00260">
    <property type="entry name" value="CHEMTRNSDUCR"/>
</dbReference>
<dbReference type="AlphaFoldDB" id="A0A7M1XKP3"/>
<dbReference type="PANTHER" id="PTHR32089">
    <property type="entry name" value="METHYL-ACCEPTING CHEMOTAXIS PROTEIN MCPB"/>
    <property type="match status" value="1"/>
</dbReference>
<dbReference type="GO" id="GO:0007165">
    <property type="term" value="P:signal transduction"/>
    <property type="evidence" value="ECO:0007669"/>
    <property type="project" value="UniProtKB-KW"/>
</dbReference>
<comment type="similarity">
    <text evidence="2">Belongs to the methyl-accepting chemotaxis (MCP) protein family.</text>
</comment>
<proteinExistence type="inferred from homology"/>
<dbReference type="PROSITE" id="PS50111">
    <property type="entry name" value="CHEMOTAXIS_TRANSDUC_2"/>
    <property type="match status" value="1"/>
</dbReference>
<dbReference type="SUPFAM" id="SSF58104">
    <property type="entry name" value="Methyl-accepting chemotaxis protein (MCP) signaling domain"/>
    <property type="match status" value="1"/>
</dbReference>
<sequence length="580" mass="65932">MNMKNKKKQTFTREIFFAQVKNDYYSSLFTFFYSTMFVFLTIEQLIPAAIITFIALGIFIFGILQILNRKLTRSVSERLEIFKSGALVNQEDLTNLFKDVMNIPKQIFSLQSFLYTIAIFLLSLFYHYFPSINLDWRSTLLSYLACFFGIYICATGSLRCTEKICNRYAEEIVEKGINPDIINTKKNFGTSLSVKVIIEIIVPVIITNVLSFFVLLQGYKPINYRHFSPYMQIFRIITIASASLFITINVCFNFYKTIKNELNKLKVSVKEILKDSKSEKYTRTSLANEMDCNVYIMNQILRKFRYLVVKASQVGKNVLDTTNQLSIISTTLSKNSLEQSTDVKEILSTMEDSNSLSKNIANRILNVSEGAENTKKEIESSLELLKQNVLQFEQINVSNESIISGIKNLCSQIENIGDVVTLINNIADQTRIIAFNAELEAVSAGNEGKNFHIVATEIRRLATSTMNSIQEIQQFIQSIQEASRKLIDSSQNETSLIKEETELSHQLESHFDTIKDTSALTFIKANNISEIVDQQTSSFSQIVITLKQISSGIESFTVSTKTISDTAQKMKELSSVLDRL</sequence>
<keyword evidence="1 3" id="KW-0807">Transducer</keyword>
<feature type="transmembrane region" description="Helical" evidence="5">
    <location>
        <begin position="48"/>
        <end position="68"/>
    </location>
</feature>
<keyword evidence="4" id="KW-0175">Coiled coil</keyword>
<feature type="domain" description="Methyl-accepting transducer" evidence="6">
    <location>
        <begin position="314"/>
        <end position="550"/>
    </location>
</feature>
<feature type="transmembrane region" description="Helical" evidence="5">
    <location>
        <begin position="196"/>
        <end position="216"/>
    </location>
</feature>
<evidence type="ECO:0000256" key="5">
    <source>
        <dbReference type="SAM" id="Phobius"/>
    </source>
</evidence>
<reference evidence="7 8" key="1">
    <citation type="submission" date="2018-08" db="EMBL/GenBank/DDBJ databases">
        <title>The first complete genome of Treponema rectale (CHPAT), a commensal spirochete of the bovine rectum.</title>
        <authorList>
            <person name="Staton G.J."/>
            <person name="Clegg S.R."/>
            <person name="Carter S.D."/>
            <person name="Radford A.D."/>
            <person name="Darby A."/>
            <person name="Hall N."/>
            <person name="Birtles R.J."/>
            <person name="Evans N.J."/>
        </authorList>
    </citation>
    <scope>NUCLEOTIDE SEQUENCE [LARGE SCALE GENOMIC DNA]</scope>
    <source>
        <strain evidence="7 8">CHPA</strain>
    </source>
</reference>
<feature type="transmembrane region" description="Helical" evidence="5">
    <location>
        <begin position="107"/>
        <end position="128"/>
    </location>
</feature>
<evidence type="ECO:0000256" key="3">
    <source>
        <dbReference type="PROSITE-ProRule" id="PRU00284"/>
    </source>
</evidence>
<feature type="coiled-coil region" evidence="4">
    <location>
        <begin position="368"/>
        <end position="395"/>
    </location>
</feature>
<feature type="transmembrane region" description="Helical" evidence="5">
    <location>
        <begin position="236"/>
        <end position="255"/>
    </location>
</feature>
<dbReference type="SMART" id="SM00283">
    <property type="entry name" value="MA"/>
    <property type="match status" value="1"/>
</dbReference>
<feature type="transmembrane region" description="Helical" evidence="5">
    <location>
        <begin position="140"/>
        <end position="158"/>
    </location>
</feature>
<dbReference type="GO" id="GO:0004888">
    <property type="term" value="F:transmembrane signaling receptor activity"/>
    <property type="evidence" value="ECO:0007669"/>
    <property type="project" value="InterPro"/>
</dbReference>
<evidence type="ECO:0000313" key="7">
    <source>
        <dbReference type="EMBL" id="QOS40274.1"/>
    </source>
</evidence>
<keyword evidence="5" id="KW-1133">Transmembrane helix</keyword>
<evidence type="ECO:0000259" key="6">
    <source>
        <dbReference type="PROSITE" id="PS50111"/>
    </source>
</evidence>
<dbReference type="KEGG" id="trc:DYE49_07320"/>
<evidence type="ECO:0000256" key="1">
    <source>
        <dbReference type="ARBA" id="ARBA00023224"/>
    </source>
</evidence>
<dbReference type="GO" id="GO:0016020">
    <property type="term" value="C:membrane"/>
    <property type="evidence" value="ECO:0007669"/>
    <property type="project" value="InterPro"/>
</dbReference>
<organism evidence="7 8">
    <name type="scientific">Treponema rectale</name>
    <dbReference type="NCBI Taxonomy" id="744512"/>
    <lineage>
        <taxon>Bacteria</taxon>
        <taxon>Pseudomonadati</taxon>
        <taxon>Spirochaetota</taxon>
        <taxon>Spirochaetia</taxon>
        <taxon>Spirochaetales</taxon>
        <taxon>Treponemataceae</taxon>
        <taxon>Treponema</taxon>
    </lineage>
</organism>
<keyword evidence="5" id="KW-0812">Transmembrane</keyword>
<protein>
    <submittedName>
        <fullName evidence="7">Methyl-accepting chemotaxis protein</fullName>
    </submittedName>
</protein>
<dbReference type="InterPro" id="IPR004089">
    <property type="entry name" value="MCPsignal_dom"/>
</dbReference>
<evidence type="ECO:0000313" key="8">
    <source>
        <dbReference type="Proteomes" id="UP000593591"/>
    </source>
</evidence>